<dbReference type="CDD" id="cd00180">
    <property type="entry name" value="PKc"/>
    <property type="match status" value="1"/>
</dbReference>
<comment type="caution">
    <text evidence="5">The sequence shown here is derived from an EMBL/GenBank/DDBJ whole genome shotgun (WGS) entry which is preliminary data.</text>
</comment>
<dbReference type="PROSITE" id="PS50006">
    <property type="entry name" value="FHA_DOMAIN"/>
    <property type="match status" value="1"/>
</dbReference>
<accession>A0AAN7CPQ3</accession>
<evidence type="ECO:0000313" key="6">
    <source>
        <dbReference type="Proteomes" id="UP001303647"/>
    </source>
</evidence>
<feature type="domain" description="Protein kinase" evidence="4">
    <location>
        <begin position="58"/>
        <end position="405"/>
    </location>
</feature>
<gene>
    <name evidence="5" type="ORF">C7999DRAFT_42767</name>
</gene>
<evidence type="ECO:0000259" key="3">
    <source>
        <dbReference type="PROSITE" id="PS50006"/>
    </source>
</evidence>
<evidence type="ECO:0000259" key="4">
    <source>
        <dbReference type="PROSITE" id="PS50011"/>
    </source>
</evidence>
<evidence type="ECO:0000313" key="5">
    <source>
        <dbReference type="EMBL" id="KAK4245751.1"/>
    </source>
</evidence>
<dbReference type="GO" id="GO:0005737">
    <property type="term" value="C:cytoplasm"/>
    <property type="evidence" value="ECO:0007669"/>
    <property type="project" value="TreeGrafter"/>
</dbReference>
<dbReference type="AlphaFoldDB" id="A0AAN7CPQ3"/>
<feature type="domain" description="FHA" evidence="3">
    <location>
        <begin position="62"/>
        <end position="113"/>
    </location>
</feature>
<dbReference type="PROSITE" id="PS50011">
    <property type="entry name" value="PROTEIN_KINASE_DOM"/>
    <property type="match status" value="1"/>
</dbReference>
<dbReference type="Proteomes" id="UP001303647">
    <property type="component" value="Unassembled WGS sequence"/>
</dbReference>
<reference evidence="5" key="2">
    <citation type="submission" date="2023-05" db="EMBL/GenBank/DDBJ databases">
        <authorList>
            <consortium name="Lawrence Berkeley National Laboratory"/>
            <person name="Steindorff A."/>
            <person name="Hensen N."/>
            <person name="Bonometti L."/>
            <person name="Westerberg I."/>
            <person name="Brannstrom I.O."/>
            <person name="Guillou S."/>
            <person name="Cros-Aarteil S."/>
            <person name="Calhoun S."/>
            <person name="Haridas S."/>
            <person name="Kuo A."/>
            <person name="Mondo S."/>
            <person name="Pangilinan J."/>
            <person name="Riley R."/>
            <person name="Labutti K."/>
            <person name="Andreopoulos B."/>
            <person name="Lipzen A."/>
            <person name="Chen C."/>
            <person name="Yanf M."/>
            <person name="Daum C."/>
            <person name="Ng V."/>
            <person name="Clum A."/>
            <person name="Ohm R."/>
            <person name="Martin F."/>
            <person name="Silar P."/>
            <person name="Natvig D."/>
            <person name="Lalanne C."/>
            <person name="Gautier V."/>
            <person name="Ament-Velasquez S.L."/>
            <person name="Kruys A."/>
            <person name="Hutchinson M.I."/>
            <person name="Powell A.J."/>
            <person name="Barry K."/>
            <person name="Miller A.N."/>
            <person name="Grigoriev I.V."/>
            <person name="Debuchy R."/>
            <person name="Gladieux P."/>
            <person name="Thoren M.H."/>
            <person name="Johannesson H."/>
        </authorList>
    </citation>
    <scope>NUCLEOTIDE SEQUENCE</scope>
    <source>
        <strain evidence="5">CBS 359.72</strain>
    </source>
</reference>
<organism evidence="5 6">
    <name type="scientific">Corynascus novoguineensis</name>
    <dbReference type="NCBI Taxonomy" id="1126955"/>
    <lineage>
        <taxon>Eukaryota</taxon>
        <taxon>Fungi</taxon>
        <taxon>Dikarya</taxon>
        <taxon>Ascomycota</taxon>
        <taxon>Pezizomycotina</taxon>
        <taxon>Sordariomycetes</taxon>
        <taxon>Sordariomycetidae</taxon>
        <taxon>Sordariales</taxon>
        <taxon>Chaetomiaceae</taxon>
        <taxon>Corynascus</taxon>
    </lineage>
</organism>
<keyword evidence="6" id="KW-1185">Reference proteome</keyword>
<dbReference type="GO" id="GO:0005634">
    <property type="term" value="C:nucleus"/>
    <property type="evidence" value="ECO:0007669"/>
    <property type="project" value="TreeGrafter"/>
</dbReference>
<dbReference type="PANTHER" id="PTHR44167">
    <property type="entry name" value="OVARIAN-SPECIFIC SERINE/THREONINE-PROTEIN KINASE LOK-RELATED"/>
    <property type="match status" value="1"/>
</dbReference>
<dbReference type="GO" id="GO:0044773">
    <property type="term" value="P:mitotic DNA damage checkpoint signaling"/>
    <property type="evidence" value="ECO:0007669"/>
    <property type="project" value="TreeGrafter"/>
</dbReference>
<dbReference type="GO" id="GO:0005524">
    <property type="term" value="F:ATP binding"/>
    <property type="evidence" value="ECO:0007669"/>
    <property type="project" value="InterPro"/>
</dbReference>
<protein>
    <submittedName>
        <fullName evidence="5">Kinase-like domain-containing protein</fullName>
    </submittedName>
</protein>
<name>A0AAN7CPQ3_9PEZI</name>
<keyword evidence="5" id="KW-0808">Transferase</keyword>
<feature type="region of interest" description="Disordered" evidence="2">
    <location>
        <begin position="497"/>
        <end position="550"/>
    </location>
</feature>
<dbReference type="Gene3D" id="1.10.510.10">
    <property type="entry name" value="Transferase(Phosphotransferase) domain 1"/>
    <property type="match status" value="1"/>
</dbReference>
<evidence type="ECO:0000256" key="1">
    <source>
        <dbReference type="ARBA" id="ARBA00005575"/>
    </source>
</evidence>
<dbReference type="PANTHER" id="PTHR44167:SF24">
    <property type="entry name" value="SERINE_THREONINE-PROTEIN KINASE CHK2"/>
    <property type="match status" value="1"/>
</dbReference>
<evidence type="ECO:0000256" key="2">
    <source>
        <dbReference type="SAM" id="MobiDB-lite"/>
    </source>
</evidence>
<comment type="similarity">
    <text evidence="1">Belongs to the protein kinase superfamily. CAMK Ser/Thr protein kinase family. CHEK2 subfamily.</text>
</comment>
<dbReference type="SMART" id="SM00220">
    <property type="entry name" value="S_TKc"/>
    <property type="match status" value="1"/>
</dbReference>
<keyword evidence="5" id="KW-0418">Kinase</keyword>
<proteinExistence type="inferred from homology"/>
<dbReference type="EMBL" id="MU857692">
    <property type="protein sequence ID" value="KAK4245751.1"/>
    <property type="molecule type" value="Genomic_DNA"/>
</dbReference>
<reference evidence="5" key="1">
    <citation type="journal article" date="2023" name="Mol. Phylogenet. Evol.">
        <title>Genome-scale phylogeny and comparative genomics of the fungal order Sordariales.</title>
        <authorList>
            <person name="Hensen N."/>
            <person name="Bonometti L."/>
            <person name="Westerberg I."/>
            <person name="Brannstrom I.O."/>
            <person name="Guillou S."/>
            <person name="Cros-Aarteil S."/>
            <person name="Calhoun S."/>
            <person name="Haridas S."/>
            <person name="Kuo A."/>
            <person name="Mondo S."/>
            <person name="Pangilinan J."/>
            <person name="Riley R."/>
            <person name="LaButti K."/>
            <person name="Andreopoulos B."/>
            <person name="Lipzen A."/>
            <person name="Chen C."/>
            <person name="Yan M."/>
            <person name="Daum C."/>
            <person name="Ng V."/>
            <person name="Clum A."/>
            <person name="Steindorff A."/>
            <person name="Ohm R.A."/>
            <person name="Martin F."/>
            <person name="Silar P."/>
            <person name="Natvig D.O."/>
            <person name="Lalanne C."/>
            <person name="Gautier V."/>
            <person name="Ament-Velasquez S.L."/>
            <person name="Kruys A."/>
            <person name="Hutchinson M.I."/>
            <person name="Powell A.J."/>
            <person name="Barry K."/>
            <person name="Miller A.N."/>
            <person name="Grigoriev I.V."/>
            <person name="Debuchy R."/>
            <person name="Gladieux P."/>
            <person name="Hiltunen Thoren M."/>
            <person name="Johannesson H."/>
        </authorList>
    </citation>
    <scope>NUCLEOTIDE SEQUENCE</scope>
    <source>
        <strain evidence="5">CBS 359.72</strain>
    </source>
</reference>
<dbReference type="SUPFAM" id="SSF56112">
    <property type="entry name" value="Protein kinase-like (PK-like)"/>
    <property type="match status" value="1"/>
</dbReference>
<dbReference type="InterPro" id="IPR011009">
    <property type="entry name" value="Kinase-like_dom_sf"/>
</dbReference>
<dbReference type="InterPro" id="IPR000719">
    <property type="entry name" value="Prot_kinase_dom"/>
</dbReference>
<feature type="compositionally biased region" description="Basic residues" evidence="2">
    <location>
        <begin position="541"/>
        <end position="550"/>
    </location>
</feature>
<sequence>MAYYEHPSGASETPRAPDFILAPLNSAARKVVQQERNWHLRHTLDDTIGLRVNFADPQKKVWALGKGDDADIYLPDTRSSSKGSPHISVIHASFKLVELTGAVLLFDASDNRTVEPLPQANTYTVNFRSNARSVLVAPGINPRIAFGKDRWYQFELQWFPGSEGLYSLPRSPYVMGPWNSQTKKYVWGGDVGAGSYGTVSRVLDATNGKIIAEHILEILDYSGGGKHDNWGEIFMPLMSGNLKTLVDTIQDTDAISDIVLRQMLLALKCIASHRIIHRDVKPENILWEPDSSGGYRFCLGDFGLSNDPELARTAAGTEPFMAPEVYHRQKQTTKVDIWSLFATIVWTRTVEFRQLCSQMRAPDLHQWLVDFSKTEPYANIRGMASMDPKKRPSAKQQLAILDGEYDDASSREIYGGPSGGELGNDLSAQFSAGMNLQDNTPGLTYDSGTSPEVPYYEPYVSAAYETYFGTQAGPSRQYVPPLPDPAGEPRDYEAWVRPYASPYGPPVSQDSGSGTAVPDNFTAVATTAETDQESGRDEAPRRRHKGKHRA</sequence>
<dbReference type="Pfam" id="PF00069">
    <property type="entry name" value="Pkinase"/>
    <property type="match status" value="1"/>
</dbReference>
<dbReference type="InterPro" id="IPR000253">
    <property type="entry name" value="FHA_dom"/>
</dbReference>
<dbReference type="GO" id="GO:0004674">
    <property type="term" value="F:protein serine/threonine kinase activity"/>
    <property type="evidence" value="ECO:0007669"/>
    <property type="project" value="TreeGrafter"/>
</dbReference>